<feature type="transmembrane region" description="Helical" evidence="1">
    <location>
        <begin position="286"/>
        <end position="302"/>
    </location>
</feature>
<feature type="transmembrane region" description="Helical" evidence="1">
    <location>
        <begin position="50"/>
        <end position="69"/>
    </location>
</feature>
<comment type="caution">
    <text evidence="2">The sequence shown here is derived from an EMBL/GenBank/DDBJ whole genome shotgun (WGS) entry which is preliminary data.</text>
</comment>
<feature type="transmembrane region" description="Helical" evidence="1">
    <location>
        <begin position="263"/>
        <end position="279"/>
    </location>
</feature>
<reference evidence="2 3" key="1">
    <citation type="journal article" date="2019" name="Int. J. Syst. Evol. Microbiol.">
        <title>The Global Catalogue of Microorganisms (GCM) 10K type strain sequencing project: providing services to taxonomists for standard genome sequencing and annotation.</title>
        <authorList>
            <consortium name="The Broad Institute Genomics Platform"/>
            <consortium name="The Broad Institute Genome Sequencing Center for Infectious Disease"/>
            <person name="Wu L."/>
            <person name="Ma J."/>
        </authorList>
    </citation>
    <scope>NUCLEOTIDE SEQUENCE [LARGE SCALE GENOMIC DNA]</scope>
    <source>
        <strain evidence="2 3">JCM 13581</strain>
    </source>
</reference>
<gene>
    <name evidence="2" type="ORF">GCM10009716_04800</name>
</gene>
<keyword evidence="3" id="KW-1185">Reference proteome</keyword>
<feature type="transmembrane region" description="Helical" evidence="1">
    <location>
        <begin position="207"/>
        <end position="229"/>
    </location>
</feature>
<accession>A0ABN2NRD1</accession>
<name>A0ABN2NRD1_9ACTN</name>
<keyword evidence="1" id="KW-1133">Transmembrane helix</keyword>
<feature type="transmembrane region" description="Helical" evidence="1">
    <location>
        <begin position="241"/>
        <end position="257"/>
    </location>
</feature>
<dbReference type="RefSeq" id="WP_344258397.1">
    <property type="nucleotide sequence ID" value="NZ_BAAAMJ010000004.1"/>
</dbReference>
<evidence type="ECO:0000256" key="1">
    <source>
        <dbReference type="SAM" id="Phobius"/>
    </source>
</evidence>
<evidence type="ECO:0008006" key="4">
    <source>
        <dbReference type="Google" id="ProtNLM"/>
    </source>
</evidence>
<feature type="transmembrane region" description="Helical" evidence="1">
    <location>
        <begin position="401"/>
        <end position="420"/>
    </location>
</feature>
<dbReference type="EMBL" id="BAAAMJ010000004">
    <property type="protein sequence ID" value="GAA1897890.1"/>
    <property type="molecule type" value="Genomic_DNA"/>
</dbReference>
<evidence type="ECO:0000313" key="3">
    <source>
        <dbReference type="Proteomes" id="UP001501303"/>
    </source>
</evidence>
<feature type="transmembrane region" description="Helical" evidence="1">
    <location>
        <begin position="457"/>
        <end position="477"/>
    </location>
</feature>
<organism evidence="2 3">
    <name type="scientific">Streptomyces sodiiphilus</name>
    <dbReference type="NCBI Taxonomy" id="226217"/>
    <lineage>
        <taxon>Bacteria</taxon>
        <taxon>Bacillati</taxon>
        <taxon>Actinomycetota</taxon>
        <taxon>Actinomycetes</taxon>
        <taxon>Kitasatosporales</taxon>
        <taxon>Streptomycetaceae</taxon>
        <taxon>Streptomyces</taxon>
    </lineage>
</organism>
<feature type="transmembrane region" description="Helical" evidence="1">
    <location>
        <begin position="21"/>
        <end position="38"/>
    </location>
</feature>
<sequence>MPVELEERSPGAPRAVLSRPLSVPLVAGVVGILPLAVTAQPGEGVRDATFWLQLVVACYAGARLCAMVLSGRRRLVQGAFWLFCYLAMGIAPLAQSVLGRDPTPVLGPRSDTMLATALVLAGMIAFDLGALLARHRPALGGTSSARPTVHRRRLYLLVALAASGSVLLIVQLGGPAVFFSSRQEIGASLAEATGASPDGFAGEAGNALLRGFGTVPALLALLFMTRWLVTSRSARRRPSVLLPWAGLLVLNIIVNNPVSNPRYWFLTVLFALLFTVFPRSPVMYRASLALGVVIALLVFPFTDRFRYDEEGHRPVDADSLMEPLVIKDYDQVGMFANTITYAQDGNGHTFGRQVAGAALFFVPRPLWEGKPEDTGFLVGGWMGTSSANLSSPLWAELWLDFGPLGMTLGFLGVGYLAARADRHYVRYTVEDLSPGNVLAVVVPLVAGYSFILLRGSLLQASGRIGIALLCLALVTTFRRDRDRQLT</sequence>
<evidence type="ECO:0000313" key="2">
    <source>
        <dbReference type="EMBL" id="GAA1897890.1"/>
    </source>
</evidence>
<feature type="transmembrane region" description="Helical" evidence="1">
    <location>
        <begin position="114"/>
        <end position="133"/>
    </location>
</feature>
<feature type="transmembrane region" description="Helical" evidence="1">
    <location>
        <begin position="154"/>
        <end position="174"/>
    </location>
</feature>
<proteinExistence type="predicted"/>
<feature type="transmembrane region" description="Helical" evidence="1">
    <location>
        <begin position="432"/>
        <end position="451"/>
    </location>
</feature>
<keyword evidence="1" id="KW-0472">Membrane</keyword>
<dbReference type="Proteomes" id="UP001501303">
    <property type="component" value="Unassembled WGS sequence"/>
</dbReference>
<keyword evidence="1" id="KW-0812">Transmembrane</keyword>
<protein>
    <recommendedName>
        <fullName evidence="4">Oligosaccharide repeat unit polymerase</fullName>
    </recommendedName>
</protein>
<feature type="transmembrane region" description="Helical" evidence="1">
    <location>
        <begin position="76"/>
        <end position="94"/>
    </location>
</feature>